<organism evidence="1 2">
    <name type="scientific">Xenorhabdus lircayensis</name>
    <dbReference type="NCBI Taxonomy" id="2763499"/>
    <lineage>
        <taxon>Bacteria</taxon>
        <taxon>Pseudomonadati</taxon>
        <taxon>Pseudomonadota</taxon>
        <taxon>Gammaproteobacteria</taxon>
        <taxon>Enterobacterales</taxon>
        <taxon>Morganellaceae</taxon>
        <taxon>Xenorhabdus</taxon>
    </lineage>
</organism>
<keyword evidence="2" id="KW-1185">Reference proteome</keyword>
<proteinExistence type="predicted"/>
<evidence type="ECO:0000313" key="1">
    <source>
        <dbReference type="EMBL" id="MBI6550421.1"/>
    </source>
</evidence>
<name>A0ABS0U963_9GAMM</name>
<evidence type="ECO:0000313" key="2">
    <source>
        <dbReference type="Proteomes" id="UP000696184"/>
    </source>
</evidence>
<protein>
    <submittedName>
        <fullName evidence="1">Uncharacterized protein</fullName>
    </submittedName>
</protein>
<comment type="caution">
    <text evidence="1">The sequence shown here is derived from an EMBL/GenBank/DDBJ whole genome shotgun (WGS) entry which is preliminary data.</text>
</comment>
<sequence>MRLIWVSSDYYVFEEPHRKVLGKNRLTIVCHGSDHRVGVPHVRLEGKLYNAAQFSQYIKRLTKINELYNIRLVSCGTATLDRDKGGLLRASVFFKDWSWSTAFGSQLSLFLPNIFVRAYMGSVTVDCVSEYTWGYYIKKGLQATEDMLTESFGLHKNTTGTHYHCVVFLNGRFYKQSYNTDASLEF</sequence>
<accession>A0ABS0U963</accession>
<reference evidence="1 2" key="1">
    <citation type="submission" date="2020-08" db="EMBL/GenBank/DDBJ databases">
        <title>Description of Xenorhabdus lircayensis sp. nov., the symbiotic bacterium associated with the entomopathogenic nematode Steirnernema unicornum.</title>
        <authorList>
            <person name="Castaneda-Alvarez C."/>
            <person name="Prodan S."/>
            <person name="Zamorano A."/>
            <person name="San-Blas E."/>
            <person name="Aballay E."/>
        </authorList>
    </citation>
    <scope>NUCLEOTIDE SEQUENCE [LARGE SCALE GENOMIC DNA]</scope>
    <source>
        <strain evidence="1 2">VLS</strain>
    </source>
</reference>
<dbReference type="Proteomes" id="UP000696184">
    <property type="component" value="Unassembled WGS sequence"/>
</dbReference>
<dbReference type="EMBL" id="JACOII010000065">
    <property type="protein sequence ID" value="MBI6550421.1"/>
    <property type="molecule type" value="Genomic_DNA"/>
</dbReference>
<dbReference type="RefSeq" id="WP_198691191.1">
    <property type="nucleotide sequence ID" value="NZ_CAWPUD010000066.1"/>
</dbReference>
<gene>
    <name evidence="1" type="ORF">H8A87_17410</name>
</gene>